<keyword evidence="10" id="KW-1185">Reference proteome</keyword>
<feature type="transmembrane region" description="Helical" evidence="7">
    <location>
        <begin position="108"/>
        <end position="124"/>
    </location>
</feature>
<feature type="transmembrane region" description="Helical" evidence="7">
    <location>
        <begin position="47"/>
        <end position="67"/>
    </location>
</feature>
<reference evidence="9 10" key="1">
    <citation type="journal article" date="2014" name="Appl. Environ. Microbiol.">
        <title>Elucidation of insertion elements encoded on plasmids and in vitro construction of shuttle vectors from the toxic cyanobacterium Planktothrix.</title>
        <authorList>
            <person name="Christiansen G."/>
            <person name="Goesmann A."/>
            <person name="Kurmayer R."/>
        </authorList>
    </citation>
    <scope>NUCLEOTIDE SEQUENCE [LARGE SCALE GENOMIC DNA]</scope>
    <source>
        <strain evidence="9 10">NIVA-CYA 126/8</strain>
    </source>
</reference>
<gene>
    <name evidence="9" type="ORF">A19Y_0464</name>
</gene>
<evidence type="ECO:0000256" key="5">
    <source>
        <dbReference type="ARBA" id="ARBA00022989"/>
    </source>
</evidence>
<evidence type="ECO:0000256" key="6">
    <source>
        <dbReference type="ARBA" id="ARBA00023136"/>
    </source>
</evidence>
<dbReference type="Pfam" id="PF02308">
    <property type="entry name" value="MgtC"/>
    <property type="match status" value="1"/>
</dbReference>
<dbReference type="AlphaFoldDB" id="A0A073CBG1"/>
<proteinExistence type="inferred from homology"/>
<comment type="similarity">
    <text evidence="2">Belongs to the MgtC/SapB family.</text>
</comment>
<dbReference type="HOGENOM" id="CLU_079292_1_1_3"/>
<dbReference type="Proteomes" id="UP000027395">
    <property type="component" value="Chromosome"/>
</dbReference>
<evidence type="ECO:0000256" key="3">
    <source>
        <dbReference type="ARBA" id="ARBA00022475"/>
    </source>
</evidence>
<keyword evidence="6 7" id="KW-0472">Membrane</keyword>
<evidence type="ECO:0000313" key="9">
    <source>
        <dbReference type="EMBL" id="KEI65669.1"/>
    </source>
</evidence>
<dbReference type="InterPro" id="IPR003416">
    <property type="entry name" value="MgtC/SapB/SrpB/YhiD_fam"/>
</dbReference>
<organism evidence="9 10">
    <name type="scientific">Planktothrix agardhii (strain NIVA-CYA 126/8)</name>
    <dbReference type="NCBI Taxonomy" id="388467"/>
    <lineage>
        <taxon>Bacteria</taxon>
        <taxon>Bacillati</taxon>
        <taxon>Cyanobacteriota</taxon>
        <taxon>Cyanophyceae</taxon>
        <taxon>Oscillatoriophycideae</taxon>
        <taxon>Oscillatoriales</taxon>
        <taxon>Microcoleaceae</taxon>
        <taxon>Planktothrix</taxon>
    </lineage>
</organism>
<sequence length="186" mass="20209">MAVNSNPMFFLSDDWLTIIFRLGIALLIGGVIGLDREQPSRPAGLRTYMVVSLGAAIFVMITLQAGFDLNSTNALSRSIQGIATGVGFIGAGIILQQSRPNLKPKVKGLTSAAALWLTAGLGTAAGCGLWRMSLIGTLMTLLILRGFKKVKLTSIYRLRVYKPFYKRQRIPRPKTPTHTEGTNSED</sequence>
<evidence type="ECO:0000259" key="8">
    <source>
        <dbReference type="Pfam" id="PF02308"/>
    </source>
</evidence>
<keyword evidence="4 7" id="KW-0812">Transmembrane</keyword>
<dbReference type="GO" id="GO:0005886">
    <property type="term" value="C:plasma membrane"/>
    <property type="evidence" value="ECO:0007669"/>
    <property type="project" value="UniProtKB-SubCell"/>
</dbReference>
<dbReference type="STRING" id="388467.A19Y_0464"/>
<dbReference type="InterPro" id="IPR049177">
    <property type="entry name" value="MgtC_SapB_SrpB_YhiD_N"/>
</dbReference>
<keyword evidence="5 7" id="KW-1133">Transmembrane helix</keyword>
<dbReference type="PRINTS" id="PR01837">
    <property type="entry name" value="MGTCSAPBPROT"/>
</dbReference>
<evidence type="ECO:0000256" key="4">
    <source>
        <dbReference type="ARBA" id="ARBA00022692"/>
    </source>
</evidence>
<name>A0A073CBG1_PLAA1</name>
<evidence type="ECO:0000256" key="1">
    <source>
        <dbReference type="ARBA" id="ARBA00004651"/>
    </source>
</evidence>
<keyword evidence="3" id="KW-1003">Cell membrane</keyword>
<dbReference type="EMBL" id="CM002803">
    <property type="protein sequence ID" value="KEI65669.1"/>
    <property type="molecule type" value="Genomic_DNA"/>
</dbReference>
<feature type="transmembrane region" description="Helical" evidence="7">
    <location>
        <begin position="79"/>
        <end position="96"/>
    </location>
</feature>
<feature type="domain" description="MgtC/SapB/SrpB/YhiD N-terminal" evidence="8">
    <location>
        <begin position="22"/>
        <end position="150"/>
    </location>
</feature>
<protein>
    <recommendedName>
        <fullName evidence="8">MgtC/SapB/SrpB/YhiD N-terminal domain-containing protein</fullName>
    </recommendedName>
</protein>
<accession>A0A073CBG1</accession>
<evidence type="ECO:0000256" key="2">
    <source>
        <dbReference type="ARBA" id="ARBA00009298"/>
    </source>
</evidence>
<evidence type="ECO:0000256" key="7">
    <source>
        <dbReference type="SAM" id="Phobius"/>
    </source>
</evidence>
<dbReference type="PANTHER" id="PTHR33778:SF1">
    <property type="entry name" value="MAGNESIUM TRANSPORTER YHID-RELATED"/>
    <property type="match status" value="1"/>
</dbReference>
<dbReference type="GeneID" id="77286737"/>
<dbReference type="eggNOG" id="COG1285">
    <property type="taxonomic scope" value="Bacteria"/>
</dbReference>
<feature type="transmembrane region" description="Helical" evidence="7">
    <location>
        <begin position="15"/>
        <end position="35"/>
    </location>
</feature>
<dbReference type="PANTHER" id="PTHR33778">
    <property type="entry name" value="PROTEIN MGTC"/>
    <property type="match status" value="1"/>
</dbReference>
<comment type="subcellular location">
    <subcellularLocation>
        <location evidence="1">Cell membrane</location>
        <topology evidence="1">Multi-pass membrane protein</topology>
    </subcellularLocation>
</comment>
<dbReference type="RefSeq" id="WP_051319517.1">
    <property type="nucleotide sequence ID" value="NZ_CM002803.1"/>
</dbReference>
<dbReference type="PATRIC" id="fig|388467.6.peg.414"/>
<evidence type="ECO:0000313" key="10">
    <source>
        <dbReference type="Proteomes" id="UP000027395"/>
    </source>
</evidence>